<reference evidence="2 3" key="1">
    <citation type="submission" date="2019-10" db="EMBL/GenBank/DDBJ databases">
        <title>Actinomadura rubteroloni sp. nov. and Actinomadura macrotermitis sp. nov., isolated from the gut of fungus growing-termite Macrotermes natalensis.</title>
        <authorList>
            <person name="Benndorf R."/>
            <person name="Martin K."/>
            <person name="Kuefner M."/>
            <person name="De Beer W."/>
            <person name="Kaster A.-K."/>
            <person name="Vollmers J."/>
            <person name="Poulsen M."/>
            <person name="Beemelmanns C."/>
        </authorList>
    </citation>
    <scope>NUCLEOTIDE SEQUENCE [LARGE SCALE GENOMIC DNA]</scope>
    <source>
        <strain evidence="2 3">RB68</strain>
    </source>
</reference>
<evidence type="ECO:0000313" key="3">
    <source>
        <dbReference type="Proteomes" id="UP000487268"/>
    </source>
</evidence>
<keyword evidence="1" id="KW-0472">Membrane</keyword>
<evidence type="ECO:0000313" key="2">
    <source>
        <dbReference type="EMBL" id="MQY09311.1"/>
    </source>
</evidence>
<feature type="transmembrane region" description="Helical" evidence="1">
    <location>
        <begin position="36"/>
        <end position="55"/>
    </location>
</feature>
<keyword evidence="3" id="KW-1185">Reference proteome</keyword>
<organism evidence="2 3">
    <name type="scientific">Actinomadura macrotermitis</name>
    <dbReference type="NCBI Taxonomy" id="2585200"/>
    <lineage>
        <taxon>Bacteria</taxon>
        <taxon>Bacillati</taxon>
        <taxon>Actinomycetota</taxon>
        <taxon>Actinomycetes</taxon>
        <taxon>Streptosporangiales</taxon>
        <taxon>Thermomonosporaceae</taxon>
        <taxon>Actinomadura</taxon>
    </lineage>
</organism>
<dbReference type="Proteomes" id="UP000487268">
    <property type="component" value="Unassembled WGS sequence"/>
</dbReference>
<protein>
    <submittedName>
        <fullName evidence="2">Uncharacterized protein</fullName>
    </submittedName>
</protein>
<sequence length="59" mass="6498">MRERSGGWIRANHRTLRAFVLVGGTAVFWSRPLGSLVLAALAVLVVLRIVIAVVMRPFP</sequence>
<keyword evidence="1" id="KW-1133">Transmembrane helix</keyword>
<keyword evidence="1" id="KW-0812">Transmembrane</keyword>
<dbReference type="EMBL" id="WEGH01000006">
    <property type="protein sequence ID" value="MQY09311.1"/>
    <property type="molecule type" value="Genomic_DNA"/>
</dbReference>
<dbReference type="AlphaFoldDB" id="A0A7K0C769"/>
<comment type="caution">
    <text evidence="2">The sequence shown here is derived from an EMBL/GenBank/DDBJ whole genome shotgun (WGS) entry which is preliminary data.</text>
</comment>
<proteinExistence type="predicted"/>
<gene>
    <name evidence="2" type="ORF">ACRB68_74300</name>
</gene>
<dbReference type="RefSeq" id="WP_153541157.1">
    <property type="nucleotide sequence ID" value="NZ_WEGH01000006.1"/>
</dbReference>
<evidence type="ECO:0000256" key="1">
    <source>
        <dbReference type="SAM" id="Phobius"/>
    </source>
</evidence>
<name>A0A7K0C769_9ACTN</name>
<accession>A0A7K0C769</accession>